<evidence type="ECO:0000313" key="5">
    <source>
        <dbReference type="Proteomes" id="UP001055101"/>
    </source>
</evidence>
<reference evidence="4" key="1">
    <citation type="journal article" date="2021" name="Front. Microbiol.">
        <title>Comprehensive Comparative Genomics and Phenotyping of Methylobacterium Species.</title>
        <authorList>
            <person name="Alessa O."/>
            <person name="Ogura Y."/>
            <person name="Fujitani Y."/>
            <person name="Takami H."/>
            <person name="Hayashi T."/>
            <person name="Sahin N."/>
            <person name="Tani A."/>
        </authorList>
    </citation>
    <scope>NUCLEOTIDE SEQUENCE</scope>
    <source>
        <strain evidence="4">DSM 23674</strain>
    </source>
</reference>
<comment type="caution">
    <text evidence="4">The sequence shown here is derived from an EMBL/GenBank/DDBJ whole genome shotgun (WGS) entry which is preliminary data.</text>
</comment>
<name>A0ABQ4THQ3_9HYPH</name>
<protein>
    <recommendedName>
        <fullName evidence="6">PspA/IM30 family protein</fullName>
    </recommendedName>
</protein>
<feature type="coiled-coil region" evidence="2">
    <location>
        <begin position="83"/>
        <end position="114"/>
    </location>
</feature>
<dbReference type="Pfam" id="PF04012">
    <property type="entry name" value="PspA_IM30"/>
    <property type="match status" value="1"/>
</dbReference>
<evidence type="ECO:0000256" key="1">
    <source>
        <dbReference type="ARBA" id="ARBA00043985"/>
    </source>
</evidence>
<organism evidence="4 5">
    <name type="scientific">Methylobacterium thuringiense</name>
    <dbReference type="NCBI Taxonomy" id="1003091"/>
    <lineage>
        <taxon>Bacteria</taxon>
        <taxon>Pseudomonadati</taxon>
        <taxon>Pseudomonadota</taxon>
        <taxon>Alphaproteobacteria</taxon>
        <taxon>Hyphomicrobiales</taxon>
        <taxon>Methylobacteriaceae</taxon>
        <taxon>Methylobacterium</taxon>
    </lineage>
</organism>
<feature type="compositionally biased region" description="Basic and acidic residues" evidence="3">
    <location>
        <begin position="193"/>
        <end position="202"/>
    </location>
</feature>
<feature type="compositionally biased region" description="Basic and acidic residues" evidence="3">
    <location>
        <begin position="213"/>
        <end position="224"/>
    </location>
</feature>
<dbReference type="Proteomes" id="UP001055101">
    <property type="component" value="Unassembled WGS sequence"/>
</dbReference>
<sequence length="224" mass="24465">MFKLVRILARGATARASEEFLDRNALLILDQQVRETRASLERSRRALAAAVAADLAEGRKLAEVEARAADLETRAVAALSGGREDLAREAAQAIAELESERDAIRAARSRYETEVVRIRSLVADANRRQAELERGRRTAAAAEAVRRMRVNPGPGELATLSEAESTLERLRELQQEAADTEAALSEADPGADIAERMEREGFGPHSNTSADAVLDRLRRRAEAA</sequence>
<feature type="region of interest" description="Disordered" evidence="3">
    <location>
        <begin position="176"/>
        <end position="224"/>
    </location>
</feature>
<evidence type="ECO:0008006" key="6">
    <source>
        <dbReference type="Google" id="ProtNLM"/>
    </source>
</evidence>
<evidence type="ECO:0000313" key="4">
    <source>
        <dbReference type="EMBL" id="GJE54763.1"/>
    </source>
</evidence>
<dbReference type="EMBL" id="BPRA01000005">
    <property type="protein sequence ID" value="GJE54763.1"/>
    <property type="molecule type" value="Genomic_DNA"/>
</dbReference>
<dbReference type="PANTHER" id="PTHR31088">
    <property type="entry name" value="MEMBRANE-ASSOCIATED PROTEIN VIPP1, CHLOROPLASTIC"/>
    <property type="match status" value="1"/>
</dbReference>
<dbReference type="PANTHER" id="PTHR31088:SF9">
    <property type="entry name" value="PHAGE SHOCK PROTEIN A"/>
    <property type="match status" value="1"/>
</dbReference>
<proteinExistence type="inferred from homology"/>
<evidence type="ECO:0000256" key="3">
    <source>
        <dbReference type="SAM" id="MobiDB-lite"/>
    </source>
</evidence>
<dbReference type="InterPro" id="IPR007157">
    <property type="entry name" value="PspA_VIPP1"/>
</dbReference>
<evidence type="ECO:0000256" key="2">
    <source>
        <dbReference type="SAM" id="Coils"/>
    </source>
</evidence>
<comment type="similarity">
    <text evidence="1">Belongs to the PspA/Vipp/IM30 family.</text>
</comment>
<keyword evidence="2" id="KW-0175">Coiled coil</keyword>
<reference evidence="4" key="2">
    <citation type="submission" date="2021-08" db="EMBL/GenBank/DDBJ databases">
        <authorList>
            <person name="Tani A."/>
            <person name="Ola A."/>
            <person name="Ogura Y."/>
            <person name="Katsura K."/>
            <person name="Hayashi T."/>
        </authorList>
    </citation>
    <scope>NUCLEOTIDE SEQUENCE</scope>
    <source>
        <strain evidence="4">DSM 23674</strain>
    </source>
</reference>
<keyword evidence="5" id="KW-1185">Reference proteome</keyword>
<accession>A0ABQ4THQ3</accession>
<gene>
    <name evidence="4" type="ORF">EKPJFOCH_1245</name>
</gene>
<dbReference type="RefSeq" id="WP_238231119.1">
    <property type="nucleotide sequence ID" value="NZ_BPRA01000005.1"/>
</dbReference>